<evidence type="ECO:0000256" key="3">
    <source>
        <dbReference type="ARBA" id="ARBA00022553"/>
    </source>
</evidence>
<feature type="domain" description="HTH araC/xylS-type" evidence="14">
    <location>
        <begin position="1266"/>
        <end position="1365"/>
    </location>
</feature>
<dbReference type="InterPro" id="IPR004358">
    <property type="entry name" value="Sig_transdc_His_kin-like_C"/>
</dbReference>
<dbReference type="Gene3D" id="1.10.10.60">
    <property type="entry name" value="Homeodomain-like"/>
    <property type="match status" value="1"/>
</dbReference>
<keyword evidence="3 12" id="KW-0597">Phosphoprotein</keyword>
<dbReference type="RefSeq" id="WP_157587898.1">
    <property type="nucleotide sequence ID" value="NZ_WPIN01000010.1"/>
</dbReference>
<dbReference type="GO" id="GO:0043565">
    <property type="term" value="F:sequence-specific DNA binding"/>
    <property type="evidence" value="ECO:0007669"/>
    <property type="project" value="InterPro"/>
</dbReference>
<dbReference type="SMART" id="SM00388">
    <property type="entry name" value="HisKA"/>
    <property type="match status" value="1"/>
</dbReference>
<proteinExistence type="predicted"/>
<dbReference type="SUPFAM" id="SSF52172">
    <property type="entry name" value="CheY-like"/>
    <property type="match status" value="1"/>
</dbReference>
<dbReference type="Gene3D" id="3.40.50.2300">
    <property type="match status" value="1"/>
</dbReference>
<dbReference type="PROSITE" id="PS50109">
    <property type="entry name" value="HIS_KIN"/>
    <property type="match status" value="1"/>
</dbReference>
<keyword evidence="11" id="KW-0804">Transcription</keyword>
<dbReference type="InterPro" id="IPR018062">
    <property type="entry name" value="HTH_AraC-typ_CS"/>
</dbReference>
<dbReference type="InterPro" id="IPR005467">
    <property type="entry name" value="His_kinase_dom"/>
</dbReference>
<evidence type="ECO:0000313" key="17">
    <source>
        <dbReference type="EMBL" id="MVM33177.1"/>
    </source>
</evidence>
<dbReference type="PROSITE" id="PS50110">
    <property type="entry name" value="RESPONSE_REGULATORY"/>
    <property type="match status" value="1"/>
</dbReference>
<dbReference type="CDD" id="cd00082">
    <property type="entry name" value="HisKA"/>
    <property type="match status" value="1"/>
</dbReference>
<comment type="catalytic activity">
    <reaction evidence="1">
        <text>ATP + protein L-histidine = ADP + protein N-phospho-L-histidine.</text>
        <dbReference type="EC" id="2.7.13.3"/>
    </reaction>
</comment>
<dbReference type="InterPro" id="IPR018060">
    <property type="entry name" value="HTH_AraC"/>
</dbReference>
<dbReference type="SMART" id="SM00387">
    <property type="entry name" value="HATPase_c"/>
    <property type="match status" value="1"/>
</dbReference>
<keyword evidence="18" id="KW-1185">Reference proteome</keyword>
<dbReference type="FunFam" id="1.10.287.130:FF:000045">
    <property type="entry name" value="Two-component system sensor histidine kinase/response regulator"/>
    <property type="match status" value="1"/>
</dbReference>
<dbReference type="Gene3D" id="2.60.40.10">
    <property type="entry name" value="Immunoglobulins"/>
    <property type="match status" value="1"/>
</dbReference>
<gene>
    <name evidence="17" type="ORF">GO755_24265</name>
</gene>
<keyword evidence="5" id="KW-0547">Nucleotide-binding</keyword>
<dbReference type="CDD" id="cd17574">
    <property type="entry name" value="REC_OmpR"/>
    <property type="match status" value="1"/>
</dbReference>
<feature type="domain" description="Histidine kinase" evidence="15">
    <location>
        <begin position="854"/>
        <end position="1072"/>
    </location>
</feature>
<evidence type="ECO:0000256" key="5">
    <source>
        <dbReference type="ARBA" id="ARBA00022741"/>
    </source>
</evidence>
<keyword evidence="13" id="KW-0472">Membrane</keyword>
<dbReference type="Gene3D" id="2.130.10.10">
    <property type="entry name" value="YVTN repeat-like/Quinoprotein amine dehydrogenase"/>
    <property type="match status" value="3"/>
</dbReference>
<keyword evidence="9" id="KW-0805">Transcription regulation</keyword>
<evidence type="ECO:0000256" key="12">
    <source>
        <dbReference type="PROSITE-ProRule" id="PRU00169"/>
    </source>
</evidence>
<keyword evidence="7" id="KW-0067">ATP-binding</keyword>
<dbReference type="InterPro" id="IPR011006">
    <property type="entry name" value="CheY-like_superfamily"/>
</dbReference>
<evidence type="ECO:0000256" key="7">
    <source>
        <dbReference type="ARBA" id="ARBA00022840"/>
    </source>
</evidence>
<evidence type="ECO:0000256" key="9">
    <source>
        <dbReference type="ARBA" id="ARBA00023015"/>
    </source>
</evidence>
<dbReference type="Pfam" id="PF07494">
    <property type="entry name" value="Reg_prop"/>
    <property type="match status" value="5"/>
</dbReference>
<dbReference type="CDD" id="cd00146">
    <property type="entry name" value="PKD"/>
    <property type="match status" value="1"/>
</dbReference>
<dbReference type="SUPFAM" id="SSF47384">
    <property type="entry name" value="Homodimeric domain of signal transducing histidine kinase"/>
    <property type="match status" value="1"/>
</dbReference>
<dbReference type="InterPro" id="IPR009057">
    <property type="entry name" value="Homeodomain-like_sf"/>
</dbReference>
<dbReference type="InterPro" id="IPR015943">
    <property type="entry name" value="WD40/YVTN_repeat-like_dom_sf"/>
</dbReference>
<dbReference type="EC" id="2.7.13.3" evidence="2"/>
<accession>A0A7K1SH92</accession>
<dbReference type="SUPFAM" id="SSF46689">
    <property type="entry name" value="Homeodomain-like"/>
    <property type="match status" value="1"/>
</dbReference>
<evidence type="ECO:0000256" key="13">
    <source>
        <dbReference type="SAM" id="Phobius"/>
    </source>
</evidence>
<keyword evidence="13" id="KW-0812">Transmembrane</keyword>
<dbReference type="PANTHER" id="PTHR43547:SF2">
    <property type="entry name" value="HYBRID SIGNAL TRANSDUCTION HISTIDINE KINASE C"/>
    <property type="match status" value="1"/>
</dbReference>
<keyword evidence="8" id="KW-0902">Two-component regulatory system</keyword>
<evidence type="ECO:0000256" key="10">
    <source>
        <dbReference type="ARBA" id="ARBA00023125"/>
    </source>
</evidence>
<comment type="caution">
    <text evidence="17">The sequence shown here is derived from an EMBL/GenBank/DDBJ whole genome shotgun (WGS) entry which is preliminary data.</text>
</comment>
<dbReference type="GO" id="GO:0005524">
    <property type="term" value="F:ATP binding"/>
    <property type="evidence" value="ECO:0007669"/>
    <property type="project" value="UniProtKB-KW"/>
</dbReference>
<dbReference type="InterPro" id="IPR013783">
    <property type="entry name" value="Ig-like_fold"/>
</dbReference>
<feature type="domain" description="Response regulatory" evidence="16">
    <location>
        <begin position="1117"/>
        <end position="1232"/>
    </location>
</feature>
<dbReference type="Pfam" id="PF00072">
    <property type="entry name" value="Response_reg"/>
    <property type="match status" value="1"/>
</dbReference>
<dbReference type="InterPro" id="IPR011123">
    <property type="entry name" value="Y_Y_Y"/>
</dbReference>
<sequence length="1373" mass="154489">MPRSGSFYLVLLLITQTYLSFGQSNLAVNRTNTIVPNLVVERYNSHDGLPDDRVRAIFQDSRGFLWIGTQNGLCQYDGYRFKKYYKSNHPNHISGNFIYAICEDTAHRIWIGSSEGLNLFDPNTEQFTNFHHQPGNPTSLIHDRIKSLLVDQSGRVWIGTAGGLTSFEPKTQSFRQYKQHPLTTTINSIIRSKGDYIWISTTDGLVHYNIRTNQFTLHRLSVRADPYGERFWAMAERGNDLYVATSTNGLVKLAYNQKAGVHDSLTYLTRFGRSGETLAQTELFDLCLDNAGDLWLATDRGLAKLENLDTPSVQLRFYRTNPQNTKSISSDRIYKVRIDNTAVLWCGTEMGINKLDLTSLPFQYYTFTGLQPQDQVRSMATYDGQHIWIGAGKQGIYQYDIRTGITKTMSLQPEDASFQSVRSMAISPDKALWIGTLGGALHMHGNQLATYQKLLNGRAVFALLPDSKGNVWVGTTNGLLQITKEGKVLACPLGSMRRQNPDFIWSLLEDHQGRIWVGMENNGLGVIDPQTRVFTPINGQKPNQMLTGSAIYSLIESPKNVIWAGSESGLNRISMQPSGSNAIQYTVRTYHEPDGLPEQSVKSLLADSLGYLWISTSKGLARLDPSTNQFSYYLPTLSFTPSSRYKFSDRNLLFGTTDGFVKVDPTQIARKTVAPRVALTEFKLFNKEIGIGEIIHGDVVLNQSIATTREVTLNYQNTVFTIGFTALHFANPSANTFAYRLQGFDKDWITTTSANRTATYTNLDPGTYQFFVKATNNAGEWSSQPAQLIVTILPPPWKTGWAIAFYVLLFNGLLFGFIRYILSQSRQRQQLLYEQREREQLQKLEQAKLQFFTDVSHEFRTPLSLIVGPVNDLQQVDNLPPVVQQKISLIRRNSQKLLHLIDELMTFEKLDQGMLKLKPGWQDLIEFTQEVCSNFGQLATARSMTFEVLKPNSRLPFWFDADKLEKVLTNLIANAFKFTPDGGIIRVEVDTIPDNKANLSVCLRVTDTGTGITADELPHVFERFFQSETSQFGTGVGLSLTKNLVELHGGTISVTSTPGVQTCFSVILPGTELYNSATVDQQIALVSSYTNQVQVPIEIGNELADGHTNDAIDDQPLLLLVDDNHEILDYLYTLFRTNYRVIRAGNGREALQQISIDEPDAIISDIIMPETDGIELCRTLKSDLNTCHIPIILLTARATVEHTLEGLQTGADDYVSKPFQPELLRVRVQTLIQMRKQLIEKYRTNPTLSLPSTEATLHPLDNAFLQKVHNTIMTNLSNEEFSVEALGDAVSMSRSNLFRKLKAITGQTPLELIYHIRLQRGRELLMNRQLTISEITYEVGFKTPSSFSKSFKKQFGKTPKDYLNDALIGLYTV</sequence>
<dbReference type="SUPFAM" id="SSF63829">
    <property type="entry name" value="Calcium-dependent phosphotriesterase"/>
    <property type="match status" value="1"/>
</dbReference>
<dbReference type="FunFam" id="2.60.40.10:FF:000791">
    <property type="entry name" value="Two-component system sensor histidine kinase/response regulator"/>
    <property type="match status" value="1"/>
</dbReference>
<dbReference type="InterPro" id="IPR036890">
    <property type="entry name" value="HATPase_C_sf"/>
</dbReference>
<keyword evidence="6" id="KW-0418">Kinase</keyword>
<keyword evidence="4" id="KW-0808">Transferase</keyword>
<dbReference type="PANTHER" id="PTHR43547">
    <property type="entry name" value="TWO-COMPONENT HISTIDINE KINASE"/>
    <property type="match status" value="1"/>
</dbReference>
<dbReference type="CDD" id="cd16922">
    <property type="entry name" value="HATPase_EvgS-ArcB-TorS-like"/>
    <property type="match status" value="1"/>
</dbReference>
<evidence type="ECO:0000256" key="1">
    <source>
        <dbReference type="ARBA" id="ARBA00000085"/>
    </source>
</evidence>
<evidence type="ECO:0000313" key="18">
    <source>
        <dbReference type="Proteomes" id="UP000436006"/>
    </source>
</evidence>
<evidence type="ECO:0000256" key="4">
    <source>
        <dbReference type="ARBA" id="ARBA00022679"/>
    </source>
</evidence>
<dbReference type="Gene3D" id="3.30.565.10">
    <property type="entry name" value="Histidine kinase-like ATPase, C-terminal domain"/>
    <property type="match status" value="1"/>
</dbReference>
<dbReference type="SUPFAM" id="SSF101898">
    <property type="entry name" value="NHL repeat"/>
    <property type="match status" value="1"/>
</dbReference>
<keyword evidence="10" id="KW-0238">DNA-binding</keyword>
<evidence type="ECO:0000256" key="8">
    <source>
        <dbReference type="ARBA" id="ARBA00023012"/>
    </source>
</evidence>
<feature type="modified residue" description="4-aspartylphosphate" evidence="12">
    <location>
        <position position="1165"/>
    </location>
</feature>
<evidence type="ECO:0000259" key="14">
    <source>
        <dbReference type="PROSITE" id="PS01124"/>
    </source>
</evidence>
<dbReference type="GO" id="GO:0000155">
    <property type="term" value="F:phosphorelay sensor kinase activity"/>
    <property type="evidence" value="ECO:0007669"/>
    <property type="project" value="InterPro"/>
</dbReference>
<dbReference type="Proteomes" id="UP000436006">
    <property type="component" value="Unassembled WGS sequence"/>
</dbReference>
<dbReference type="Pfam" id="PF00512">
    <property type="entry name" value="HisKA"/>
    <property type="match status" value="1"/>
</dbReference>
<dbReference type="SUPFAM" id="SSF55874">
    <property type="entry name" value="ATPase domain of HSP90 chaperone/DNA topoisomerase II/histidine kinase"/>
    <property type="match status" value="1"/>
</dbReference>
<dbReference type="FunFam" id="3.30.565.10:FF:000037">
    <property type="entry name" value="Hybrid sensor histidine kinase/response regulator"/>
    <property type="match status" value="1"/>
</dbReference>
<dbReference type="InterPro" id="IPR011110">
    <property type="entry name" value="Reg_prop"/>
</dbReference>
<keyword evidence="13" id="KW-1133">Transmembrane helix</keyword>
<dbReference type="SMART" id="SM00448">
    <property type="entry name" value="REC"/>
    <property type="match status" value="1"/>
</dbReference>
<dbReference type="PROSITE" id="PS00041">
    <property type="entry name" value="HTH_ARAC_FAMILY_1"/>
    <property type="match status" value="1"/>
</dbReference>
<dbReference type="Gene3D" id="1.10.287.130">
    <property type="match status" value="1"/>
</dbReference>
<dbReference type="InterPro" id="IPR036097">
    <property type="entry name" value="HisK_dim/P_sf"/>
</dbReference>
<feature type="transmembrane region" description="Helical" evidence="13">
    <location>
        <begin position="801"/>
        <end position="822"/>
    </location>
</feature>
<dbReference type="Pfam" id="PF12833">
    <property type="entry name" value="HTH_18"/>
    <property type="match status" value="1"/>
</dbReference>
<dbReference type="Pfam" id="PF02518">
    <property type="entry name" value="HATPase_c"/>
    <property type="match status" value="1"/>
</dbReference>
<dbReference type="InterPro" id="IPR003594">
    <property type="entry name" value="HATPase_dom"/>
</dbReference>
<dbReference type="PROSITE" id="PS01124">
    <property type="entry name" value="HTH_ARAC_FAMILY_2"/>
    <property type="match status" value="1"/>
</dbReference>
<organism evidence="17 18">
    <name type="scientific">Spirosoma arboris</name>
    <dbReference type="NCBI Taxonomy" id="2682092"/>
    <lineage>
        <taxon>Bacteria</taxon>
        <taxon>Pseudomonadati</taxon>
        <taxon>Bacteroidota</taxon>
        <taxon>Cytophagia</taxon>
        <taxon>Cytophagales</taxon>
        <taxon>Cytophagaceae</taxon>
        <taxon>Spirosoma</taxon>
    </lineage>
</organism>
<dbReference type="SMART" id="SM00342">
    <property type="entry name" value="HTH_ARAC"/>
    <property type="match status" value="1"/>
</dbReference>
<name>A0A7K1SH92_9BACT</name>
<evidence type="ECO:0000256" key="11">
    <source>
        <dbReference type="ARBA" id="ARBA00023163"/>
    </source>
</evidence>
<dbReference type="EMBL" id="WPIN01000010">
    <property type="protein sequence ID" value="MVM33177.1"/>
    <property type="molecule type" value="Genomic_DNA"/>
</dbReference>
<evidence type="ECO:0000256" key="6">
    <source>
        <dbReference type="ARBA" id="ARBA00022777"/>
    </source>
</evidence>
<dbReference type="PRINTS" id="PR00344">
    <property type="entry name" value="BCTRLSENSOR"/>
</dbReference>
<dbReference type="GO" id="GO:0003700">
    <property type="term" value="F:DNA-binding transcription factor activity"/>
    <property type="evidence" value="ECO:0007669"/>
    <property type="project" value="InterPro"/>
</dbReference>
<dbReference type="InterPro" id="IPR003661">
    <property type="entry name" value="HisK_dim/P_dom"/>
</dbReference>
<protein>
    <recommendedName>
        <fullName evidence="2">histidine kinase</fullName>
        <ecNumber evidence="2">2.7.13.3</ecNumber>
    </recommendedName>
</protein>
<evidence type="ECO:0000259" key="15">
    <source>
        <dbReference type="PROSITE" id="PS50109"/>
    </source>
</evidence>
<dbReference type="Pfam" id="PF07495">
    <property type="entry name" value="Y_Y_Y"/>
    <property type="match status" value="1"/>
</dbReference>
<dbReference type="InterPro" id="IPR001789">
    <property type="entry name" value="Sig_transdc_resp-reg_receiver"/>
</dbReference>
<reference evidence="17 18" key="1">
    <citation type="submission" date="2019-12" db="EMBL/GenBank/DDBJ databases">
        <title>Spirosoma sp. HMF4905 genome sequencing and assembly.</title>
        <authorList>
            <person name="Kang H."/>
            <person name="Cha I."/>
            <person name="Kim H."/>
            <person name="Joh K."/>
        </authorList>
    </citation>
    <scope>NUCLEOTIDE SEQUENCE [LARGE SCALE GENOMIC DNA]</scope>
    <source>
        <strain evidence="17 18">HMF4905</strain>
    </source>
</reference>
<evidence type="ECO:0000256" key="2">
    <source>
        <dbReference type="ARBA" id="ARBA00012438"/>
    </source>
</evidence>
<evidence type="ECO:0000259" key="16">
    <source>
        <dbReference type="PROSITE" id="PS50110"/>
    </source>
</evidence>